<comment type="caution">
    <text evidence="2">The sequence shown here is derived from an EMBL/GenBank/DDBJ whole genome shotgun (WGS) entry which is preliminary data.</text>
</comment>
<dbReference type="SUPFAM" id="SSF47413">
    <property type="entry name" value="lambda repressor-like DNA-binding domains"/>
    <property type="match status" value="1"/>
</dbReference>
<keyword evidence="1" id="KW-0238">DNA-binding</keyword>
<dbReference type="GO" id="GO:0003677">
    <property type="term" value="F:DNA binding"/>
    <property type="evidence" value="ECO:0007669"/>
    <property type="project" value="UniProtKB-KW"/>
</dbReference>
<dbReference type="Proteomes" id="UP000288197">
    <property type="component" value="Unassembled WGS sequence"/>
</dbReference>
<dbReference type="EMBL" id="NGJX01000005">
    <property type="protein sequence ID" value="RSU02286.1"/>
    <property type="molecule type" value="Genomic_DNA"/>
</dbReference>
<accession>A0A369AX87</accession>
<dbReference type="Gene3D" id="1.10.260.40">
    <property type="entry name" value="lambda repressor-like DNA-binding domains"/>
    <property type="match status" value="1"/>
</dbReference>
<protein>
    <submittedName>
        <fullName evidence="2">Uncharacterized protein</fullName>
    </submittedName>
</protein>
<proteinExistence type="predicted"/>
<dbReference type="CDD" id="cd00093">
    <property type="entry name" value="HTH_XRE"/>
    <property type="match status" value="1"/>
</dbReference>
<dbReference type="PANTHER" id="PTHR46558">
    <property type="entry name" value="TRACRIPTIONAL REGULATORY PROTEIN-RELATED-RELATED"/>
    <property type="match status" value="1"/>
</dbReference>
<dbReference type="OrthoDB" id="9805856at2"/>
<dbReference type="Pfam" id="PF01381">
    <property type="entry name" value="HTH_3"/>
    <property type="match status" value="1"/>
</dbReference>
<organism evidence="2 3">
    <name type="scientific">Vagococcus fluvialis</name>
    <dbReference type="NCBI Taxonomy" id="2738"/>
    <lineage>
        <taxon>Bacteria</taxon>
        <taxon>Bacillati</taxon>
        <taxon>Bacillota</taxon>
        <taxon>Bacilli</taxon>
        <taxon>Lactobacillales</taxon>
        <taxon>Enterococcaceae</taxon>
        <taxon>Vagococcus</taxon>
    </lineage>
</organism>
<evidence type="ECO:0000313" key="2">
    <source>
        <dbReference type="EMBL" id="RSU02286.1"/>
    </source>
</evidence>
<dbReference type="RefSeq" id="WP_114289594.1">
    <property type="nucleotide sequence ID" value="NZ_CP081459.1"/>
</dbReference>
<dbReference type="InterPro" id="IPR001387">
    <property type="entry name" value="Cro/C1-type_HTH"/>
</dbReference>
<dbReference type="GeneID" id="63146357"/>
<dbReference type="InterPro" id="IPR010982">
    <property type="entry name" value="Lambda_DNA-bd_dom_sf"/>
</dbReference>
<dbReference type="AlphaFoldDB" id="A0A369AX87"/>
<keyword evidence="3" id="KW-1185">Reference proteome</keyword>
<reference evidence="2 3" key="1">
    <citation type="submission" date="2017-05" db="EMBL/GenBank/DDBJ databases">
        <title>Vagococcus spp. assemblies.</title>
        <authorList>
            <person name="Gulvik C.A."/>
        </authorList>
    </citation>
    <scope>NUCLEOTIDE SEQUENCE [LARGE SCALE GENOMIC DNA]</scope>
    <source>
        <strain evidence="2 3">NCFB 2497</strain>
    </source>
</reference>
<gene>
    <name evidence="2" type="ORF">CBF32_06790</name>
</gene>
<dbReference type="PANTHER" id="PTHR46558:SF15">
    <property type="entry name" value="HELIX-TURN-HELIX DOMAIN PROTEIN"/>
    <property type="match status" value="1"/>
</dbReference>
<sequence length="258" mass="30093">MKIGEQLKKFRAQNELTQEDVANKLHVSRATISSWETGRTFPDIEKLIYLSELYEVSLDELVKGDPVIMENIKKDKKSLSYWKITKNIMLFLSILVLLYSVYWIVIVEGRNKRIDKWDQIGDSTAYVLKTEDTMFNARKVKIPIPLLGEMTWVQGGYLKNGVTTMINGRNGEYITVSFSDDVLKKEKVTEPDLFYEIALTEDLAFKEVVGLEYLENNEPERLELVREESKKLVSTYQKEIEKSYKLTKAQWQEINNKK</sequence>
<name>A0A369AX87_9ENTE</name>
<evidence type="ECO:0000256" key="1">
    <source>
        <dbReference type="ARBA" id="ARBA00023125"/>
    </source>
</evidence>
<dbReference type="PROSITE" id="PS50943">
    <property type="entry name" value="HTH_CROC1"/>
    <property type="match status" value="1"/>
</dbReference>
<dbReference type="SMART" id="SM00530">
    <property type="entry name" value="HTH_XRE"/>
    <property type="match status" value="1"/>
</dbReference>
<evidence type="ECO:0000313" key="3">
    <source>
        <dbReference type="Proteomes" id="UP000288197"/>
    </source>
</evidence>